<keyword evidence="2" id="KW-0472">Membrane</keyword>
<evidence type="ECO:0000256" key="1">
    <source>
        <dbReference type="SAM" id="MobiDB-lite"/>
    </source>
</evidence>
<accession>A0A8J3VS01</accession>
<dbReference type="EMBL" id="BONZ01000039">
    <property type="protein sequence ID" value="GIH16031.1"/>
    <property type="molecule type" value="Genomic_DNA"/>
</dbReference>
<evidence type="ECO:0000256" key="2">
    <source>
        <dbReference type="SAM" id="Phobius"/>
    </source>
</evidence>
<evidence type="ECO:0000313" key="3">
    <source>
        <dbReference type="EMBL" id="GIH16031.1"/>
    </source>
</evidence>
<organism evidence="3 4">
    <name type="scientific">Rugosimonospora africana</name>
    <dbReference type="NCBI Taxonomy" id="556532"/>
    <lineage>
        <taxon>Bacteria</taxon>
        <taxon>Bacillati</taxon>
        <taxon>Actinomycetota</taxon>
        <taxon>Actinomycetes</taxon>
        <taxon>Micromonosporales</taxon>
        <taxon>Micromonosporaceae</taxon>
        <taxon>Rugosimonospora</taxon>
    </lineage>
</organism>
<dbReference type="RefSeq" id="WP_203919633.1">
    <property type="nucleotide sequence ID" value="NZ_BONZ01000039.1"/>
</dbReference>
<dbReference type="Proteomes" id="UP000642748">
    <property type="component" value="Unassembled WGS sequence"/>
</dbReference>
<evidence type="ECO:0008006" key="5">
    <source>
        <dbReference type="Google" id="ProtNLM"/>
    </source>
</evidence>
<reference evidence="3" key="1">
    <citation type="submission" date="2021-01" db="EMBL/GenBank/DDBJ databases">
        <title>Whole genome shotgun sequence of Rugosimonospora africana NBRC 104875.</title>
        <authorList>
            <person name="Komaki H."/>
            <person name="Tamura T."/>
        </authorList>
    </citation>
    <scope>NUCLEOTIDE SEQUENCE</scope>
    <source>
        <strain evidence="3">NBRC 104875</strain>
    </source>
</reference>
<feature type="transmembrane region" description="Helical" evidence="2">
    <location>
        <begin position="38"/>
        <end position="60"/>
    </location>
</feature>
<feature type="compositionally biased region" description="Basic and acidic residues" evidence="1">
    <location>
        <begin position="65"/>
        <end position="77"/>
    </location>
</feature>
<evidence type="ECO:0000313" key="4">
    <source>
        <dbReference type="Proteomes" id="UP000642748"/>
    </source>
</evidence>
<dbReference type="AlphaFoldDB" id="A0A8J3VS01"/>
<keyword evidence="4" id="KW-1185">Reference proteome</keyword>
<comment type="caution">
    <text evidence="3">The sequence shown here is derived from an EMBL/GenBank/DDBJ whole genome shotgun (WGS) entry which is preliminary data.</text>
</comment>
<name>A0A8J3VS01_9ACTN</name>
<proteinExistence type="predicted"/>
<sequence>MPTLVQVAGIRWCVEESIQAVKGHVGLDHYQVRGSTPWHHFITLAMLALAFLTMLATTAAPPADPDPHHPARGRDPIPRSVVQQHHHRLPGSTSPSPPWPGTWSLRMAANTYRCSSSRVPADHTCGLHAVV</sequence>
<feature type="region of interest" description="Disordered" evidence="1">
    <location>
        <begin position="60"/>
        <end position="100"/>
    </location>
</feature>
<protein>
    <recommendedName>
        <fullName evidence="5">Transposase</fullName>
    </recommendedName>
</protein>
<keyword evidence="2" id="KW-1133">Transmembrane helix</keyword>
<keyword evidence="2" id="KW-0812">Transmembrane</keyword>
<gene>
    <name evidence="3" type="ORF">Raf01_42030</name>
</gene>